<evidence type="ECO:0000313" key="1">
    <source>
        <dbReference type="EMBL" id="MBI6547467.1"/>
    </source>
</evidence>
<gene>
    <name evidence="1" type="ORF">H8A87_01625</name>
</gene>
<keyword evidence="2" id="KW-1185">Reference proteome</keyword>
<reference evidence="1 2" key="1">
    <citation type="submission" date="2020-08" db="EMBL/GenBank/DDBJ databases">
        <title>Description of Xenorhabdus lircayensis sp. nov., the symbiotic bacterium associated with the entomopathogenic nematode Steirnernema unicornum.</title>
        <authorList>
            <person name="Castaneda-Alvarez C."/>
            <person name="Prodan S."/>
            <person name="Zamorano A."/>
            <person name="San-Blas E."/>
            <person name="Aballay E."/>
        </authorList>
    </citation>
    <scope>NUCLEOTIDE SEQUENCE [LARGE SCALE GENOMIC DNA]</scope>
    <source>
        <strain evidence="1 2">VLS</strain>
    </source>
</reference>
<dbReference type="Proteomes" id="UP000696184">
    <property type="component" value="Unassembled WGS sequence"/>
</dbReference>
<accession>A0ABS0U0S3</accession>
<dbReference type="EMBL" id="JACOII010000011">
    <property type="protein sequence ID" value="MBI6547467.1"/>
    <property type="molecule type" value="Genomic_DNA"/>
</dbReference>
<sequence length="128" mass="15184">MNNLMIISSCITHFSLSPIEKTPHQKLILSANFHGILTHIIPQEKMITFPRKYQINYQLSSSWCLLKGKSESATPEIYYLFKDNNEDIQVKVMFNIDNKQPVMPKDFIVIKNKFMKQWIYFIKKLKEK</sequence>
<name>A0ABS0U0S3_9GAMM</name>
<protein>
    <submittedName>
        <fullName evidence="1">Uncharacterized protein</fullName>
    </submittedName>
</protein>
<dbReference type="RefSeq" id="WP_198688272.1">
    <property type="nucleotide sequence ID" value="NZ_CAWPUD010000007.1"/>
</dbReference>
<dbReference type="SUPFAM" id="SSF101756">
    <property type="entry name" value="Hypothetical protein YgiW"/>
    <property type="match status" value="1"/>
</dbReference>
<dbReference type="InterPro" id="IPR036700">
    <property type="entry name" value="BOBF_sf"/>
</dbReference>
<comment type="caution">
    <text evidence="1">The sequence shown here is derived from an EMBL/GenBank/DDBJ whole genome shotgun (WGS) entry which is preliminary data.</text>
</comment>
<proteinExistence type="predicted"/>
<evidence type="ECO:0000313" key="2">
    <source>
        <dbReference type="Proteomes" id="UP000696184"/>
    </source>
</evidence>
<organism evidence="1 2">
    <name type="scientific">Xenorhabdus lircayensis</name>
    <dbReference type="NCBI Taxonomy" id="2763499"/>
    <lineage>
        <taxon>Bacteria</taxon>
        <taxon>Pseudomonadati</taxon>
        <taxon>Pseudomonadota</taxon>
        <taxon>Gammaproteobacteria</taxon>
        <taxon>Enterobacterales</taxon>
        <taxon>Morganellaceae</taxon>
        <taxon>Xenorhabdus</taxon>
    </lineage>
</organism>